<gene>
    <name evidence="1" type="ORF">OCU04_011671</name>
</gene>
<proteinExistence type="predicted"/>
<organism evidence="1 2">
    <name type="scientific">Sclerotinia nivalis</name>
    <dbReference type="NCBI Taxonomy" id="352851"/>
    <lineage>
        <taxon>Eukaryota</taxon>
        <taxon>Fungi</taxon>
        <taxon>Dikarya</taxon>
        <taxon>Ascomycota</taxon>
        <taxon>Pezizomycotina</taxon>
        <taxon>Leotiomycetes</taxon>
        <taxon>Helotiales</taxon>
        <taxon>Sclerotiniaceae</taxon>
        <taxon>Sclerotinia</taxon>
    </lineage>
</organism>
<protein>
    <submittedName>
        <fullName evidence="1">Uncharacterized protein</fullName>
    </submittedName>
</protein>
<comment type="caution">
    <text evidence="1">The sequence shown here is derived from an EMBL/GenBank/DDBJ whole genome shotgun (WGS) entry which is preliminary data.</text>
</comment>
<evidence type="ECO:0000313" key="1">
    <source>
        <dbReference type="EMBL" id="KAJ8060062.1"/>
    </source>
</evidence>
<accession>A0A9X0DFT0</accession>
<keyword evidence="2" id="KW-1185">Reference proteome</keyword>
<name>A0A9X0DFT0_9HELO</name>
<sequence>MDFFHNFKLRNSKLAIHNLPSEKALAAISFYIILLQTTNYTDTVSSNLSVSNIPSLAPILKSFATDKVIDLSSDEILKIFMKGLCRDFEEIDRIVRDIFMTTSKESTCIIVIKIPWLV</sequence>
<dbReference type="AlphaFoldDB" id="A0A9X0DFT0"/>
<reference evidence="1" key="1">
    <citation type="submission" date="2022-11" db="EMBL/GenBank/DDBJ databases">
        <title>Genome Resource of Sclerotinia nivalis Strain SnTB1, a Plant Pathogen Isolated from American Ginseng.</title>
        <authorList>
            <person name="Fan S."/>
        </authorList>
    </citation>
    <scope>NUCLEOTIDE SEQUENCE</scope>
    <source>
        <strain evidence="1">SnTB1</strain>
    </source>
</reference>
<dbReference type="Proteomes" id="UP001152300">
    <property type="component" value="Unassembled WGS sequence"/>
</dbReference>
<evidence type="ECO:0000313" key="2">
    <source>
        <dbReference type="Proteomes" id="UP001152300"/>
    </source>
</evidence>
<dbReference type="EMBL" id="JAPEIS010000014">
    <property type="protein sequence ID" value="KAJ8060062.1"/>
    <property type="molecule type" value="Genomic_DNA"/>
</dbReference>